<feature type="transmembrane region" description="Helical" evidence="5">
    <location>
        <begin position="358"/>
        <end position="382"/>
    </location>
</feature>
<organism evidence="7 8">
    <name type="scientific">Slackia isoflavoniconvertens</name>
    <dbReference type="NCBI Taxonomy" id="572010"/>
    <lineage>
        <taxon>Bacteria</taxon>
        <taxon>Bacillati</taxon>
        <taxon>Actinomycetota</taxon>
        <taxon>Coriobacteriia</taxon>
        <taxon>Eggerthellales</taxon>
        <taxon>Eggerthellaceae</taxon>
        <taxon>Slackia</taxon>
    </lineage>
</organism>
<keyword evidence="3 5" id="KW-1133">Transmembrane helix</keyword>
<dbReference type="GO" id="GO:0005886">
    <property type="term" value="C:plasma membrane"/>
    <property type="evidence" value="ECO:0007669"/>
    <property type="project" value="UniProtKB-SubCell"/>
</dbReference>
<dbReference type="InterPro" id="IPR050327">
    <property type="entry name" value="Proton-linked_MCT"/>
</dbReference>
<evidence type="ECO:0000256" key="1">
    <source>
        <dbReference type="ARBA" id="ARBA00004651"/>
    </source>
</evidence>
<feature type="transmembrane region" description="Helical" evidence="5">
    <location>
        <begin position="157"/>
        <end position="180"/>
    </location>
</feature>
<keyword evidence="4 5" id="KW-0472">Membrane</keyword>
<evidence type="ECO:0000313" key="8">
    <source>
        <dbReference type="Proteomes" id="UP000253975"/>
    </source>
</evidence>
<dbReference type="SUPFAM" id="SSF103473">
    <property type="entry name" value="MFS general substrate transporter"/>
    <property type="match status" value="1"/>
</dbReference>
<evidence type="ECO:0000259" key="6">
    <source>
        <dbReference type="PROSITE" id="PS50850"/>
    </source>
</evidence>
<dbReference type="InterPro" id="IPR036259">
    <property type="entry name" value="MFS_trans_sf"/>
</dbReference>
<dbReference type="InterPro" id="IPR011701">
    <property type="entry name" value="MFS"/>
</dbReference>
<dbReference type="Gene3D" id="1.20.1250.20">
    <property type="entry name" value="MFS general substrate transporter like domains"/>
    <property type="match status" value="2"/>
</dbReference>
<accession>A0A369LGH7</accession>
<dbReference type="Pfam" id="PF07690">
    <property type="entry name" value="MFS_1"/>
    <property type="match status" value="1"/>
</dbReference>
<comment type="caution">
    <text evidence="7">The sequence shown here is derived from an EMBL/GenBank/DDBJ whole genome shotgun (WGS) entry which is preliminary data.</text>
</comment>
<feature type="transmembrane region" description="Helical" evidence="5">
    <location>
        <begin position="186"/>
        <end position="207"/>
    </location>
</feature>
<feature type="transmembrane region" description="Helical" evidence="5">
    <location>
        <begin position="426"/>
        <end position="445"/>
    </location>
</feature>
<gene>
    <name evidence="7" type="ORF">C1881_05565</name>
</gene>
<reference evidence="7 8" key="1">
    <citation type="journal article" date="2018" name="Elife">
        <title>Discovery and characterization of a prevalent human gut bacterial enzyme sufficient for the inactivation of a family of plant toxins.</title>
        <authorList>
            <person name="Koppel N."/>
            <person name="Bisanz J.E."/>
            <person name="Pandelia M.E."/>
            <person name="Turnbaugh P.J."/>
            <person name="Balskus E.P."/>
        </authorList>
    </citation>
    <scope>NUCLEOTIDE SEQUENCE [LARGE SCALE GENOMIC DNA]</scope>
    <source>
        <strain evidence="7 8">OB21 GAM31</strain>
    </source>
</reference>
<name>A0A369LGH7_9ACTN</name>
<dbReference type="Proteomes" id="UP000253975">
    <property type="component" value="Unassembled WGS sequence"/>
</dbReference>
<dbReference type="AlphaFoldDB" id="A0A369LGH7"/>
<dbReference type="PANTHER" id="PTHR11360:SF290">
    <property type="entry name" value="MONOCARBOXYLATE MFS PERMEASE"/>
    <property type="match status" value="1"/>
</dbReference>
<feature type="transmembrane region" description="Helical" evidence="5">
    <location>
        <begin position="260"/>
        <end position="283"/>
    </location>
</feature>
<dbReference type="PROSITE" id="PS50850">
    <property type="entry name" value="MFS"/>
    <property type="match status" value="1"/>
</dbReference>
<feature type="transmembrane region" description="Helical" evidence="5">
    <location>
        <begin position="331"/>
        <end position="352"/>
    </location>
</feature>
<feature type="transmembrane region" description="Helical" evidence="5">
    <location>
        <begin position="122"/>
        <end position="145"/>
    </location>
</feature>
<sequence length="477" mass="50132">MAEEQVANGAQDGAPKTGGKEKKGFFYGWWIVIGGFMIMATCYTAFVNCMSLFQAQIVGDLGMTIGEYNTGTSLASLISIVGTLIIGFLLDKINARAIAVGITALATVMLFGYSVASAPWHIYLLAALSGTIITAGARLFVSVIITNWFNLKRGFAVSLALCGSAFGGAILSPIVGNIIATSGWRFAFVVLAVICLVGSLPIAVIFFRSHPSDKGLQPYGAELTEDEIKAIENKGKKKVVQADPEVTVAIGWKVMKKSAAFWLLALGFMLVGAINAMIVVNTISNMTSVVMNGETIVTGGHDIAWASTVLSAELVLVVFCKVALGSMYDRLGLIPSTIIGAFTCFAANFFMIFNTTDWGPILGAVFFAFGTCVCTVGPSVMMTKEFGRLDIGKATSIMVAVQSVGGIMGAIVSGQAFDAALSFTPAWIFGMVISVIMGVCMVTSVKLARKLVAKQIASGAPRVDEEGKIVEGSVATA</sequence>
<dbReference type="GO" id="GO:0022857">
    <property type="term" value="F:transmembrane transporter activity"/>
    <property type="evidence" value="ECO:0007669"/>
    <property type="project" value="InterPro"/>
</dbReference>
<dbReference type="InterPro" id="IPR020846">
    <property type="entry name" value="MFS_dom"/>
</dbReference>
<keyword evidence="2 5" id="KW-0812">Transmembrane</keyword>
<feature type="transmembrane region" description="Helical" evidence="5">
    <location>
        <begin position="303"/>
        <end position="324"/>
    </location>
</feature>
<evidence type="ECO:0000313" key="7">
    <source>
        <dbReference type="EMBL" id="RDB58743.1"/>
    </source>
</evidence>
<dbReference type="PANTHER" id="PTHR11360">
    <property type="entry name" value="MONOCARBOXYLATE TRANSPORTER"/>
    <property type="match status" value="1"/>
</dbReference>
<feature type="transmembrane region" description="Helical" evidence="5">
    <location>
        <begin position="97"/>
        <end position="116"/>
    </location>
</feature>
<feature type="transmembrane region" description="Helical" evidence="5">
    <location>
        <begin position="73"/>
        <end position="90"/>
    </location>
</feature>
<feature type="transmembrane region" description="Helical" evidence="5">
    <location>
        <begin position="26"/>
        <end position="53"/>
    </location>
</feature>
<comment type="subcellular location">
    <subcellularLocation>
        <location evidence="1">Cell membrane</location>
        <topology evidence="1">Multi-pass membrane protein</topology>
    </subcellularLocation>
</comment>
<dbReference type="EMBL" id="PPTO01000007">
    <property type="protein sequence ID" value="RDB58743.1"/>
    <property type="molecule type" value="Genomic_DNA"/>
</dbReference>
<feature type="transmembrane region" description="Helical" evidence="5">
    <location>
        <begin position="394"/>
        <end position="414"/>
    </location>
</feature>
<evidence type="ECO:0000256" key="2">
    <source>
        <dbReference type="ARBA" id="ARBA00022692"/>
    </source>
</evidence>
<evidence type="ECO:0000256" key="5">
    <source>
        <dbReference type="SAM" id="Phobius"/>
    </source>
</evidence>
<feature type="domain" description="Major facilitator superfamily (MFS) profile" evidence="6">
    <location>
        <begin position="27"/>
        <end position="449"/>
    </location>
</feature>
<dbReference type="RefSeq" id="WP_114615542.1">
    <property type="nucleotide sequence ID" value="NZ_PPTO01000007.1"/>
</dbReference>
<evidence type="ECO:0000256" key="3">
    <source>
        <dbReference type="ARBA" id="ARBA00022989"/>
    </source>
</evidence>
<protein>
    <submittedName>
        <fullName evidence="7">MFS transporter</fullName>
    </submittedName>
</protein>
<evidence type="ECO:0000256" key="4">
    <source>
        <dbReference type="ARBA" id="ARBA00023136"/>
    </source>
</evidence>
<proteinExistence type="predicted"/>